<dbReference type="EMBL" id="QLII01000001">
    <property type="protein sequence ID" value="RAI76022.1"/>
    <property type="molecule type" value="Genomic_DNA"/>
</dbReference>
<dbReference type="OrthoDB" id="799238at2"/>
<organism evidence="1 2">
    <name type="scientific">Spirosoma telluris</name>
    <dbReference type="NCBI Taxonomy" id="2183553"/>
    <lineage>
        <taxon>Bacteria</taxon>
        <taxon>Pseudomonadati</taxon>
        <taxon>Bacteroidota</taxon>
        <taxon>Cytophagia</taxon>
        <taxon>Cytophagales</taxon>
        <taxon>Cytophagaceae</taxon>
        <taxon>Spirosoma</taxon>
    </lineage>
</organism>
<evidence type="ECO:0000313" key="1">
    <source>
        <dbReference type="EMBL" id="RAI76022.1"/>
    </source>
</evidence>
<comment type="caution">
    <text evidence="1">The sequence shown here is derived from an EMBL/GenBank/DDBJ whole genome shotgun (WGS) entry which is preliminary data.</text>
</comment>
<dbReference type="Proteomes" id="UP000249016">
    <property type="component" value="Unassembled WGS sequence"/>
</dbReference>
<proteinExistence type="predicted"/>
<dbReference type="AlphaFoldDB" id="A0A327NLE4"/>
<keyword evidence="2" id="KW-1185">Reference proteome</keyword>
<sequence length="230" mass="26605">MRIRGTLLRFNDHSLPENFVSLAVRIDNENYEPYHAAILIRHKKIDYLHHFPGGDPPIVVENFNEHGWYIYKILKSSNNNDPSEIGAILQYCKRICTQTNITYSFIADGSSYSETGDFLSKLGLPEFGTCVGFCLNTLSGIIIDVDDSLVELTDWDDSEINFRYDAWSQAEARKKYPNLDWNLYYSVKKRITPTEYLCVSYFDEFPIRKASISQIKNSVLEEIKKIYSPD</sequence>
<evidence type="ECO:0000313" key="2">
    <source>
        <dbReference type="Proteomes" id="UP000249016"/>
    </source>
</evidence>
<dbReference type="RefSeq" id="WP_111345091.1">
    <property type="nucleotide sequence ID" value="NZ_QLII01000001.1"/>
</dbReference>
<reference evidence="1 2" key="1">
    <citation type="submission" date="2018-06" db="EMBL/GenBank/DDBJ databases">
        <title>Spirosoma sp. HMF3257 Genome sequencing and assembly.</title>
        <authorList>
            <person name="Kang H."/>
            <person name="Cha I."/>
            <person name="Kim H."/>
            <person name="Kang J."/>
            <person name="Joh K."/>
        </authorList>
    </citation>
    <scope>NUCLEOTIDE SEQUENCE [LARGE SCALE GENOMIC DNA]</scope>
    <source>
        <strain evidence="1 2">HMF3257</strain>
    </source>
</reference>
<gene>
    <name evidence="1" type="ORF">HMF3257_20900</name>
</gene>
<protein>
    <submittedName>
        <fullName evidence="1">Uncharacterized protein</fullName>
    </submittedName>
</protein>
<accession>A0A327NLE4</accession>
<name>A0A327NLE4_9BACT</name>